<evidence type="ECO:0000313" key="2">
    <source>
        <dbReference type="Proteomes" id="UP000267289"/>
    </source>
</evidence>
<gene>
    <name evidence="1" type="ORF">LAUMK13_03667</name>
</gene>
<reference evidence="1 2" key="1">
    <citation type="submission" date="2018-09" db="EMBL/GenBank/DDBJ databases">
        <authorList>
            <person name="Tagini F."/>
        </authorList>
    </citation>
    <scope>NUCLEOTIDE SEQUENCE [LARGE SCALE GENOMIC DNA]</scope>
    <source>
        <strain evidence="1 2">MK13</strain>
    </source>
</reference>
<protein>
    <submittedName>
        <fullName evidence="1">Uncharacterized protein</fullName>
    </submittedName>
</protein>
<name>A0A498Q8P5_9MYCO</name>
<dbReference type="EMBL" id="UPHQ01000191">
    <property type="protein sequence ID" value="VBA41681.1"/>
    <property type="molecule type" value="Genomic_DNA"/>
</dbReference>
<sequence>MALPLGRPGDDVASVSRYVFDRRDEPIHMAHFRTPDSCIVRRYGLLLTSVWSECSQIFATRASLRVRNHIENFSLGQAISRGNSNLWI</sequence>
<accession>A0A498Q8P5</accession>
<dbReference type="AlphaFoldDB" id="A0A498Q8P5"/>
<dbReference type="Proteomes" id="UP000267289">
    <property type="component" value="Unassembled WGS sequence"/>
</dbReference>
<dbReference type="RefSeq" id="WP_136625726.1">
    <property type="nucleotide sequence ID" value="NZ_UPHQ01000191.1"/>
</dbReference>
<keyword evidence="2" id="KW-1185">Reference proteome</keyword>
<evidence type="ECO:0000313" key="1">
    <source>
        <dbReference type="EMBL" id="VBA41681.1"/>
    </source>
</evidence>
<proteinExistence type="predicted"/>
<organism evidence="1 2">
    <name type="scientific">Mycobacterium innocens</name>
    <dbReference type="NCBI Taxonomy" id="2341083"/>
    <lineage>
        <taxon>Bacteria</taxon>
        <taxon>Bacillati</taxon>
        <taxon>Actinomycetota</taxon>
        <taxon>Actinomycetes</taxon>
        <taxon>Mycobacteriales</taxon>
        <taxon>Mycobacteriaceae</taxon>
        <taxon>Mycobacterium</taxon>
    </lineage>
</organism>